<evidence type="ECO:0000313" key="3">
    <source>
        <dbReference type="Proteomes" id="UP001176960"/>
    </source>
</evidence>
<dbReference type="AlphaFoldDB" id="A0AA35VF95"/>
<proteinExistence type="predicted"/>
<evidence type="ECO:0000259" key="1">
    <source>
        <dbReference type="Pfam" id="PF21941"/>
    </source>
</evidence>
<dbReference type="NCBIfam" id="NF033859">
    <property type="entry name" value="SMEK_N"/>
    <property type="match status" value="1"/>
</dbReference>
<keyword evidence="3" id="KW-1185">Reference proteome</keyword>
<name>A0AA35VF95_9PROT</name>
<comment type="caution">
    <text evidence="2">The sequence shown here is derived from an EMBL/GenBank/DDBJ whole genome shotgun (WGS) entry which is preliminary data.</text>
</comment>
<reference evidence="2" key="1">
    <citation type="submission" date="2023-03" db="EMBL/GenBank/DDBJ databases">
        <authorList>
            <person name="Cleenwerck I."/>
        </authorList>
    </citation>
    <scope>NUCLEOTIDE SEQUENCE</scope>
    <source>
        <strain evidence="2">LMG 32879</strain>
    </source>
</reference>
<dbReference type="InterPro" id="IPR047740">
    <property type="entry name" value="SMEK_dom"/>
</dbReference>
<dbReference type="Proteomes" id="UP001176960">
    <property type="component" value="Unassembled WGS sequence"/>
</dbReference>
<gene>
    <name evidence="2" type="ORF">LMG32879_002973</name>
</gene>
<dbReference type="EMBL" id="CATKSH010000034">
    <property type="protein sequence ID" value="CAI9122116.1"/>
    <property type="molecule type" value="Genomic_DNA"/>
</dbReference>
<organism evidence="2 3">
    <name type="scientific">Brytella acorum</name>
    <dbReference type="NCBI Taxonomy" id="2959299"/>
    <lineage>
        <taxon>Bacteria</taxon>
        <taxon>Pseudomonadati</taxon>
        <taxon>Pseudomonadota</taxon>
        <taxon>Alphaproteobacteria</taxon>
        <taxon>Acetobacterales</taxon>
        <taxon>Acetobacteraceae</taxon>
        <taxon>Brytella</taxon>
    </lineage>
</organism>
<feature type="domain" description="SMEK" evidence="1">
    <location>
        <begin position="10"/>
        <end position="146"/>
    </location>
</feature>
<sequence length="319" mass="36389">MKRAAIFDGITNYLSYLTTNVKTRSSLNLLDFNVHSEMFFRDFLNIIFDYDLININIIKKNARAIDLGDTINKIAIQVTSTNEIAKIKHTHKGFVADNLQTVYDRLIILIIGEKKDYRESSIGNGTAFELSVDDDVWGLAELLTQIGNLGVPKLEVCLKFLEENLAVFKPREANEVLTLVRLIEVLSQTDEETPITGMRDDPDPNGKINDRFADHAAFLRKQYIDLHELYGVALSEVNKQSELSHVRVRKLQIYLSNWSDRLLTQHRGDPRAAMDVLVAEMIQKMGKSDQGYDESAIRYYVIDQLIACNVFPNKIVQYA</sequence>
<accession>A0AA35VF95</accession>
<dbReference type="RefSeq" id="WP_289843177.1">
    <property type="nucleotide sequence ID" value="NZ_CATKSH010000034.1"/>
</dbReference>
<dbReference type="Pfam" id="PF21941">
    <property type="entry name" value="SMEK_N"/>
    <property type="match status" value="1"/>
</dbReference>
<evidence type="ECO:0000313" key="2">
    <source>
        <dbReference type="EMBL" id="CAI9122116.1"/>
    </source>
</evidence>
<protein>
    <submittedName>
        <fullName evidence="2">SMEK domain-containing protein</fullName>
    </submittedName>
</protein>